<evidence type="ECO:0000313" key="5">
    <source>
        <dbReference type="Proteomes" id="UP000193467"/>
    </source>
</evidence>
<dbReference type="GO" id="GO:0015031">
    <property type="term" value="P:protein transport"/>
    <property type="evidence" value="ECO:0007669"/>
    <property type="project" value="UniProtKB-KW"/>
</dbReference>
<comment type="function">
    <text evidence="1">Essential component of the TIM23 complex, a complex that mediates the translocation of transit peptide-containing proteins across the mitochondrial inner membrane.</text>
</comment>
<dbReference type="InterPro" id="IPR023214">
    <property type="entry name" value="HAD_sf"/>
</dbReference>
<sequence>MEAHTPSRVAKGMTLAPSKLYLKEAAEPSHVGKVKAPLVVFDLDGTLYTRPPNNLEHDPLGQPAGRPYLRSMLVWLLNYSPYHVAIWTGSQKATAVRCLDDLDLGIVGSKLVGPNRDQAELLHPKLVALWAREDFGLTDEDYHSYVAVVKDFDKLWDYLTSKKLVDINWSPFNTVMVDDTPSKLRAQPDTLIAAPTFDYPLDPSPEASRALLDTFLLGLVGMLDELSPETNFANYISSEHWNESVGGRNAEFVSKGVRILQSFGIPIDAEGRSPIPLEASARRPDRPALVIPKTVTVLKSQASAGPSPTTPSTAVSTPSGLDSPAGHESPLPPSRRSRPTPLTEENLNLSDVSTDTDDTDTDDEKNRFVREVEAQQERRGRRRRAKEQRRRSHQQRLHDAVEDWELMSDDPKAPMREVPSPYLDSRRR</sequence>
<protein>
    <recommendedName>
        <fullName evidence="1">Mitochondrial import inner membrane translocase subunit TIM50</fullName>
    </recommendedName>
</protein>
<evidence type="ECO:0000256" key="1">
    <source>
        <dbReference type="RuleBase" id="RU365079"/>
    </source>
</evidence>
<keyword evidence="1" id="KW-0811">Translocation</keyword>
<dbReference type="InterPro" id="IPR050365">
    <property type="entry name" value="TIM50"/>
</dbReference>
<feature type="compositionally biased region" description="Acidic residues" evidence="2">
    <location>
        <begin position="354"/>
        <end position="363"/>
    </location>
</feature>
<comment type="caution">
    <text evidence="4">The sequence shown here is derived from an EMBL/GenBank/DDBJ whole genome shotgun (WGS) entry which is preliminary data.</text>
</comment>
<keyword evidence="1" id="KW-0653">Protein transport</keyword>
<dbReference type="SMART" id="SM00577">
    <property type="entry name" value="CPDc"/>
    <property type="match status" value="1"/>
</dbReference>
<evidence type="ECO:0000259" key="3">
    <source>
        <dbReference type="PROSITE" id="PS50969"/>
    </source>
</evidence>
<proteinExistence type="inferred from homology"/>
<organism evidence="4 5">
    <name type="scientific">Leucosporidium creatinivorum</name>
    <dbReference type="NCBI Taxonomy" id="106004"/>
    <lineage>
        <taxon>Eukaryota</taxon>
        <taxon>Fungi</taxon>
        <taxon>Dikarya</taxon>
        <taxon>Basidiomycota</taxon>
        <taxon>Pucciniomycotina</taxon>
        <taxon>Microbotryomycetes</taxon>
        <taxon>Leucosporidiales</taxon>
        <taxon>Leucosporidium</taxon>
    </lineage>
</organism>
<dbReference type="PROSITE" id="PS50969">
    <property type="entry name" value="FCP1"/>
    <property type="match status" value="1"/>
</dbReference>
<keyword evidence="1" id="KW-0496">Mitochondrion</keyword>
<reference evidence="4 5" key="1">
    <citation type="submission" date="2016-07" db="EMBL/GenBank/DDBJ databases">
        <title>Pervasive Adenine N6-methylation of Active Genes in Fungi.</title>
        <authorList>
            <consortium name="DOE Joint Genome Institute"/>
            <person name="Mondo S.J."/>
            <person name="Dannebaum R.O."/>
            <person name="Kuo R.C."/>
            <person name="Labutti K."/>
            <person name="Haridas S."/>
            <person name="Kuo A."/>
            <person name="Salamov A."/>
            <person name="Ahrendt S.R."/>
            <person name="Lipzen A."/>
            <person name="Sullivan W."/>
            <person name="Andreopoulos W.B."/>
            <person name="Clum A."/>
            <person name="Lindquist E."/>
            <person name="Daum C."/>
            <person name="Ramamoorthy G.K."/>
            <person name="Gryganskyi A."/>
            <person name="Culley D."/>
            <person name="Magnuson J.K."/>
            <person name="James T.Y."/>
            <person name="O'Malley M.A."/>
            <person name="Stajich J.E."/>
            <person name="Spatafora J.W."/>
            <person name="Visel A."/>
            <person name="Grigoriev I.V."/>
        </authorList>
    </citation>
    <scope>NUCLEOTIDE SEQUENCE [LARGE SCALE GENOMIC DNA]</scope>
    <source>
        <strain evidence="4 5">62-1032</strain>
    </source>
</reference>
<dbReference type="Proteomes" id="UP000193467">
    <property type="component" value="Unassembled WGS sequence"/>
</dbReference>
<feature type="compositionally biased region" description="Basic and acidic residues" evidence="2">
    <location>
        <begin position="364"/>
        <end position="378"/>
    </location>
</feature>
<dbReference type="InParanoid" id="A0A1Y2EGB3"/>
<comment type="subcellular location">
    <subcellularLocation>
        <location evidence="1">Mitochondrion inner membrane</location>
        <topology evidence="1">Single-pass membrane protein</topology>
    </subcellularLocation>
</comment>
<dbReference type="PROSITE" id="PS01228">
    <property type="entry name" value="COF_1"/>
    <property type="match status" value="1"/>
</dbReference>
<feature type="compositionally biased region" description="Low complexity" evidence="2">
    <location>
        <begin position="300"/>
        <end position="319"/>
    </location>
</feature>
<feature type="compositionally biased region" description="Basic residues" evidence="2">
    <location>
        <begin position="379"/>
        <end position="395"/>
    </location>
</feature>
<dbReference type="STRING" id="106004.A0A1Y2EGB3"/>
<comment type="similarity">
    <text evidence="1">Belongs to the TIM50 family.</text>
</comment>
<evidence type="ECO:0000313" key="4">
    <source>
        <dbReference type="EMBL" id="ORY70612.1"/>
    </source>
</evidence>
<dbReference type="PANTHER" id="PTHR12210">
    <property type="entry name" value="DULLARD PROTEIN PHOSPHATASE"/>
    <property type="match status" value="1"/>
</dbReference>
<keyword evidence="5" id="KW-1185">Reference proteome</keyword>
<keyword evidence="1" id="KW-0809">Transit peptide</keyword>
<accession>A0A1Y2EGB3</accession>
<feature type="domain" description="FCP1 homology" evidence="3">
    <location>
        <begin position="32"/>
        <end position="219"/>
    </location>
</feature>
<dbReference type="InterPro" id="IPR004274">
    <property type="entry name" value="FCP1_dom"/>
</dbReference>
<name>A0A1Y2EGB3_9BASI</name>
<keyword evidence="1" id="KW-0813">Transport</keyword>
<evidence type="ECO:0000256" key="2">
    <source>
        <dbReference type="SAM" id="MobiDB-lite"/>
    </source>
</evidence>
<gene>
    <name evidence="4" type="ORF">BCR35DRAFT_307906</name>
</gene>
<dbReference type="GO" id="GO:0005744">
    <property type="term" value="C:TIM23 mitochondrial import inner membrane translocase complex"/>
    <property type="evidence" value="ECO:0007669"/>
    <property type="project" value="UniProtKB-UniRule"/>
</dbReference>
<dbReference type="EMBL" id="MCGR01000055">
    <property type="protein sequence ID" value="ORY70612.1"/>
    <property type="molecule type" value="Genomic_DNA"/>
</dbReference>
<feature type="region of interest" description="Disordered" evidence="2">
    <location>
        <begin position="299"/>
        <end position="428"/>
    </location>
</feature>
<dbReference type="AlphaFoldDB" id="A0A1Y2EGB3"/>
<dbReference type="InterPro" id="IPR036412">
    <property type="entry name" value="HAD-like_sf"/>
</dbReference>
<dbReference type="OrthoDB" id="1711508at2759"/>
<comment type="subunit">
    <text evidence="1">Component of the TIM23 complex.</text>
</comment>
<dbReference type="SUPFAM" id="SSF56784">
    <property type="entry name" value="HAD-like"/>
    <property type="match status" value="1"/>
</dbReference>
<dbReference type="Gene3D" id="3.40.50.1000">
    <property type="entry name" value="HAD superfamily/HAD-like"/>
    <property type="match status" value="1"/>
</dbReference>